<keyword evidence="1 2" id="KW-0663">Pyridoxal phosphate</keyword>
<comment type="similarity">
    <text evidence="2 4">Belongs to the pyridoxal phosphate-binding protein YggS/PROSC family.</text>
</comment>
<dbReference type="PANTHER" id="PTHR10146">
    <property type="entry name" value="PROLINE SYNTHETASE CO-TRANSCRIBED BACTERIAL HOMOLOG PROTEIN"/>
    <property type="match status" value="1"/>
</dbReference>
<comment type="cofactor">
    <cofactor evidence="3">
        <name>pyridoxal 5'-phosphate</name>
        <dbReference type="ChEBI" id="CHEBI:597326"/>
    </cofactor>
</comment>
<feature type="domain" description="Alanine racemase N-terminal" evidence="5">
    <location>
        <begin position="11"/>
        <end position="231"/>
    </location>
</feature>
<dbReference type="InterPro" id="IPR029066">
    <property type="entry name" value="PLP-binding_barrel"/>
</dbReference>
<dbReference type="InterPro" id="IPR011078">
    <property type="entry name" value="PyrdxlP_homeostasis"/>
</dbReference>
<dbReference type="NCBIfam" id="TIGR00044">
    <property type="entry name" value="YggS family pyridoxal phosphate-dependent enzyme"/>
    <property type="match status" value="1"/>
</dbReference>
<dbReference type="Gene3D" id="3.20.20.10">
    <property type="entry name" value="Alanine racemase"/>
    <property type="match status" value="1"/>
</dbReference>
<dbReference type="GO" id="GO:0030170">
    <property type="term" value="F:pyridoxal phosphate binding"/>
    <property type="evidence" value="ECO:0007669"/>
    <property type="project" value="UniProtKB-UniRule"/>
</dbReference>
<feature type="modified residue" description="N6-(pyridoxal phosphate)lysine" evidence="2 3">
    <location>
        <position position="40"/>
    </location>
</feature>
<sequence length="236" mass="26188">MADLESQLAGNLDALDRRIRAAAERAGRSPNEVTLVVVTKYAPDAAVQLLPRLGRLDLGENRPQQLVRRADLVPEARWHLIGRLQTNKVRMVLPHTVLTHSVDSPKLLERLSQTSGDLGCTSAVLLEVNISGEASKQGFDPEQVRAAWQSYLTLPNLEIRGLMTMAPFTDQPEDARPVFRQLRELRDDLRDRAGSLVERHPVRDLSMGMSGDFEVAIEEGATLIRVGSAVFENIPQ</sequence>
<dbReference type="HAMAP" id="MF_02087">
    <property type="entry name" value="PLP_homeostasis"/>
    <property type="match status" value="1"/>
</dbReference>
<evidence type="ECO:0000256" key="3">
    <source>
        <dbReference type="PIRSR" id="PIRSR004848-1"/>
    </source>
</evidence>
<proteinExistence type="inferred from homology"/>
<evidence type="ECO:0000313" key="7">
    <source>
        <dbReference type="Proteomes" id="UP000315700"/>
    </source>
</evidence>
<dbReference type="EMBL" id="CP036271">
    <property type="protein sequence ID" value="QDT53105.1"/>
    <property type="molecule type" value="Genomic_DNA"/>
</dbReference>
<dbReference type="PIRSF" id="PIRSF004848">
    <property type="entry name" value="YBL036c_PLPDEIII"/>
    <property type="match status" value="1"/>
</dbReference>
<dbReference type="OrthoDB" id="9804072at2"/>
<dbReference type="AlphaFoldDB" id="A0A517SAD6"/>
<dbReference type="PANTHER" id="PTHR10146:SF14">
    <property type="entry name" value="PYRIDOXAL PHOSPHATE HOMEOSTASIS PROTEIN"/>
    <property type="match status" value="1"/>
</dbReference>
<protein>
    <recommendedName>
        <fullName evidence="2">Pyridoxal phosphate homeostasis protein</fullName>
        <shortName evidence="2">PLP homeostasis protein</shortName>
    </recommendedName>
</protein>
<dbReference type="KEGG" id="ccos:Pan44_11200"/>
<evidence type="ECO:0000256" key="1">
    <source>
        <dbReference type="ARBA" id="ARBA00022898"/>
    </source>
</evidence>
<dbReference type="InParanoid" id="A0A517SAD6"/>
<accession>A0A517SAD6</accession>
<keyword evidence="7" id="KW-1185">Reference proteome</keyword>
<comment type="function">
    <text evidence="2">Pyridoxal 5'-phosphate (PLP)-binding protein, which is involved in PLP homeostasis.</text>
</comment>
<dbReference type="SUPFAM" id="SSF51419">
    <property type="entry name" value="PLP-binding barrel"/>
    <property type="match status" value="1"/>
</dbReference>
<evidence type="ECO:0000313" key="6">
    <source>
        <dbReference type="EMBL" id="QDT53105.1"/>
    </source>
</evidence>
<evidence type="ECO:0000259" key="5">
    <source>
        <dbReference type="Pfam" id="PF01168"/>
    </source>
</evidence>
<evidence type="ECO:0000256" key="4">
    <source>
        <dbReference type="RuleBase" id="RU004514"/>
    </source>
</evidence>
<evidence type="ECO:0000256" key="2">
    <source>
        <dbReference type="HAMAP-Rule" id="MF_02087"/>
    </source>
</evidence>
<reference evidence="6 7" key="1">
    <citation type="submission" date="2019-02" db="EMBL/GenBank/DDBJ databases">
        <title>Deep-cultivation of Planctomycetes and their phenomic and genomic characterization uncovers novel biology.</title>
        <authorList>
            <person name="Wiegand S."/>
            <person name="Jogler M."/>
            <person name="Boedeker C."/>
            <person name="Pinto D."/>
            <person name="Vollmers J."/>
            <person name="Rivas-Marin E."/>
            <person name="Kohn T."/>
            <person name="Peeters S.H."/>
            <person name="Heuer A."/>
            <person name="Rast P."/>
            <person name="Oberbeckmann S."/>
            <person name="Bunk B."/>
            <person name="Jeske O."/>
            <person name="Meyerdierks A."/>
            <person name="Storesund J.E."/>
            <person name="Kallscheuer N."/>
            <person name="Luecker S."/>
            <person name="Lage O.M."/>
            <person name="Pohl T."/>
            <person name="Merkel B.J."/>
            <person name="Hornburger P."/>
            <person name="Mueller R.-W."/>
            <person name="Bruemmer F."/>
            <person name="Labrenz M."/>
            <person name="Spormann A.M."/>
            <person name="Op den Camp H."/>
            <person name="Overmann J."/>
            <person name="Amann R."/>
            <person name="Jetten M.S.M."/>
            <person name="Mascher T."/>
            <person name="Medema M.H."/>
            <person name="Devos D.P."/>
            <person name="Kaster A.-K."/>
            <person name="Ovreas L."/>
            <person name="Rohde M."/>
            <person name="Galperin M.Y."/>
            <person name="Jogler C."/>
        </authorList>
    </citation>
    <scope>NUCLEOTIDE SEQUENCE [LARGE SCALE GENOMIC DNA]</scope>
    <source>
        <strain evidence="6 7">Pan44</strain>
    </source>
</reference>
<dbReference type="InterPro" id="IPR001608">
    <property type="entry name" value="Ala_racemase_N"/>
</dbReference>
<name>A0A517SAD6_9PLAN</name>
<dbReference type="FunCoup" id="A0A517SAD6">
    <property type="interactions" value="515"/>
</dbReference>
<gene>
    <name evidence="6" type="ORF">Pan44_11200</name>
</gene>
<dbReference type="Pfam" id="PF01168">
    <property type="entry name" value="Ala_racemase_N"/>
    <property type="match status" value="1"/>
</dbReference>
<dbReference type="CDD" id="cd00635">
    <property type="entry name" value="PLPDE_III_YBL036c_like"/>
    <property type="match status" value="1"/>
</dbReference>
<dbReference type="Proteomes" id="UP000315700">
    <property type="component" value="Chromosome"/>
</dbReference>
<organism evidence="6 7">
    <name type="scientific">Caulifigura coniformis</name>
    <dbReference type="NCBI Taxonomy" id="2527983"/>
    <lineage>
        <taxon>Bacteria</taxon>
        <taxon>Pseudomonadati</taxon>
        <taxon>Planctomycetota</taxon>
        <taxon>Planctomycetia</taxon>
        <taxon>Planctomycetales</taxon>
        <taxon>Planctomycetaceae</taxon>
        <taxon>Caulifigura</taxon>
    </lineage>
</organism>
<dbReference type="RefSeq" id="WP_145028036.1">
    <property type="nucleotide sequence ID" value="NZ_CP036271.1"/>
</dbReference>